<dbReference type="PROSITE" id="PS50089">
    <property type="entry name" value="ZF_RING_2"/>
    <property type="match status" value="1"/>
</dbReference>
<feature type="compositionally biased region" description="Acidic residues" evidence="20">
    <location>
        <begin position="7"/>
        <end position="22"/>
    </location>
</feature>
<dbReference type="InterPro" id="IPR013083">
    <property type="entry name" value="Znf_RING/FYVE/PHD"/>
</dbReference>
<comment type="pathway">
    <text evidence="4">Protein modification; protein ubiquitination.</text>
</comment>
<keyword evidence="14" id="KW-0862">Zinc</keyword>
<dbReference type="GO" id="GO:0008270">
    <property type="term" value="F:zinc ion binding"/>
    <property type="evidence" value="ECO:0007669"/>
    <property type="project" value="UniProtKB-KW"/>
</dbReference>
<dbReference type="GO" id="GO:0016605">
    <property type="term" value="C:PML body"/>
    <property type="evidence" value="ECO:0007669"/>
    <property type="project" value="UniProtKB-SubCell"/>
</dbReference>
<dbReference type="GO" id="GO:0005737">
    <property type="term" value="C:cytoplasm"/>
    <property type="evidence" value="ECO:0007669"/>
    <property type="project" value="UniProtKB-SubCell"/>
</dbReference>
<comment type="catalytic activity">
    <reaction evidence="1">
        <text>S-ubiquitinyl-[E2 ubiquitin-conjugating enzyme]-L-cysteine + [acceptor protein]-L-lysine = [E2 ubiquitin-conjugating enzyme]-L-cysteine + N(6)-ubiquitinyl-[acceptor protein]-L-lysine.</text>
        <dbReference type="EC" id="2.3.2.27"/>
    </reaction>
</comment>
<protein>
    <recommendedName>
        <fullName evidence="5">RING-type E3 ubiquitin transferase</fullName>
        <ecNumber evidence="5">2.3.2.27</ecNumber>
    </recommendedName>
</protein>
<reference evidence="22" key="1">
    <citation type="journal article" date="2010" name="Science">
        <title>Plasticity of animal genome architecture unmasked by rapid evolution of a pelagic tunicate.</title>
        <authorList>
            <person name="Denoeud F."/>
            <person name="Henriet S."/>
            <person name="Mungpakdee S."/>
            <person name="Aury J.M."/>
            <person name="Da Silva C."/>
            <person name="Brinkmann H."/>
            <person name="Mikhaleva J."/>
            <person name="Olsen L.C."/>
            <person name="Jubin C."/>
            <person name="Canestro C."/>
            <person name="Bouquet J.M."/>
            <person name="Danks G."/>
            <person name="Poulain J."/>
            <person name="Campsteijn C."/>
            <person name="Adamski M."/>
            <person name="Cross I."/>
            <person name="Yadetie F."/>
            <person name="Muffato M."/>
            <person name="Louis A."/>
            <person name="Butcher S."/>
            <person name="Tsagkogeorga G."/>
            <person name="Konrad A."/>
            <person name="Singh S."/>
            <person name="Jensen M.F."/>
            <person name="Cong E.H."/>
            <person name="Eikeseth-Otteraa H."/>
            <person name="Noel B."/>
            <person name="Anthouard V."/>
            <person name="Porcel B.M."/>
            <person name="Kachouri-Lafond R."/>
            <person name="Nishino A."/>
            <person name="Ugolini M."/>
            <person name="Chourrout P."/>
            <person name="Nishida H."/>
            <person name="Aasland R."/>
            <person name="Huzurbazar S."/>
            <person name="Westhof E."/>
            <person name="Delsuc F."/>
            <person name="Lehrach H."/>
            <person name="Reinhardt R."/>
            <person name="Weissenbach J."/>
            <person name="Roy S.W."/>
            <person name="Artiguenave F."/>
            <person name="Postlethwait J.H."/>
            <person name="Manak J.R."/>
            <person name="Thompson E.M."/>
            <person name="Jaillon O."/>
            <person name="Du Pasquier L."/>
            <person name="Boudinot P."/>
            <person name="Liberles D.A."/>
            <person name="Volff J.N."/>
            <person name="Philippe H."/>
            <person name="Lenhard B."/>
            <person name="Roest Crollius H."/>
            <person name="Wincker P."/>
            <person name="Chourrout D."/>
        </authorList>
    </citation>
    <scope>NUCLEOTIDE SEQUENCE [LARGE SCALE GENOMIC DNA]</scope>
</reference>
<evidence type="ECO:0000256" key="19">
    <source>
        <dbReference type="SAM" id="Coils"/>
    </source>
</evidence>
<dbReference type="InterPro" id="IPR001680">
    <property type="entry name" value="WD40_rpt"/>
</dbReference>
<feature type="repeat" description="WD" evidence="18">
    <location>
        <begin position="314"/>
        <end position="353"/>
    </location>
</feature>
<dbReference type="InterPro" id="IPR036322">
    <property type="entry name" value="WD40_repeat_dom_sf"/>
</dbReference>
<evidence type="ECO:0000259" key="21">
    <source>
        <dbReference type="PROSITE" id="PS50089"/>
    </source>
</evidence>
<dbReference type="InterPro" id="IPR001841">
    <property type="entry name" value="Znf_RING"/>
</dbReference>
<evidence type="ECO:0000256" key="15">
    <source>
        <dbReference type="ARBA" id="ARBA00023204"/>
    </source>
</evidence>
<evidence type="ECO:0000256" key="5">
    <source>
        <dbReference type="ARBA" id="ARBA00012483"/>
    </source>
</evidence>
<evidence type="ECO:0000256" key="7">
    <source>
        <dbReference type="ARBA" id="ARBA00022574"/>
    </source>
</evidence>
<dbReference type="SUPFAM" id="SSF50978">
    <property type="entry name" value="WD40 repeat-like"/>
    <property type="match status" value="1"/>
</dbReference>
<evidence type="ECO:0000313" key="22">
    <source>
        <dbReference type="EMBL" id="CBY43186.1"/>
    </source>
</evidence>
<evidence type="ECO:0000256" key="2">
    <source>
        <dbReference type="ARBA" id="ARBA00004322"/>
    </source>
</evidence>
<name>E4Z658_OIKDI</name>
<dbReference type="InterPro" id="IPR015943">
    <property type="entry name" value="WD40/YVTN_repeat-like_dom_sf"/>
</dbReference>
<dbReference type="Proteomes" id="UP000011014">
    <property type="component" value="Unassembled WGS sequence"/>
</dbReference>
<dbReference type="InterPro" id="IPR037381">
    <property type="entry name" value="RFWD3"/>
</dbReference>
<evidence type="ECO:0000256" key="9">
    <source>
        <dbReference type="ARBA" id="ARBA00022723"/>
    </source>
</evidence>
<evidence type="ECO:0000256" key="17">
    <source>
        <dbReference type="PROSITE-ProRule" id="PRU00175"/>
    </source>
</evidence>
<evidence type="ECO:0000256" key="6">
    <source>
        <dbReference type="ARBA" id="ARBA00022490"/>
    </source>
</evidence>
<evidence type="ECO:0000256" key="3">
    <source>
        <dbReference type="ARBA" id="ARBA00004496"/>
    </source>
</evidence>
<dbReference type="InterPro" id="IPR056527">
    <property type="entry name" value="WD40_RFWD3"/>
</dbReference>
<feature type="region of interest" description="Disordered" evidence="20">
    <location>
        <begin position="71"/>
        <end position="97"/>
    </location>
</feature>
<evidence type="ECO:0000256" key="10">
    <source>
        <dbReference type="ARBA" id="ARBA00022737"/>
    </source>
</evidence>
<dbReference type="PROSITE" id="PS50082">
    <property type="entry name" value="WD_REPEATS_2"/>
    <property type="match status" value="1"/>
</dbReference>
<keyword evidence="12 17" id="KW-0863">Zinc-finger</keyword>
<keyword evidence="7 18" id="KW-0853">WD repeat</keyword>
<evidence type="ECO:0000256" key="16">
    <source>
        <dbReference type="ARBA" id="ARBA00023242"/>
    </source>
</evidence>
<organism evidence="22">
    <name type="scientific">Oikopleura dioica</name>
    <name type="common">Tunicate</name>
    <dbReference type="NCBI Taxonomy" id="34765"/>
    <lineage>
        <taxon>Eukaryota</taxon>
        <taxon>Metazoa</taxon>
        <taxon>Chordata</taxon>
        <taxon>Tunicata</taxon>
        <taxon>Appendicularia</taxon>
        <taxon>Copelata</taxon>
        <taxon>Oikopleuridae</taxon>
        <taxon>Oikopleura</taxon>
    </lineage>
</organism>
<keyword evidence="16" id="KW-0539">Nucleus</keyword>
<keyword evidence="19" id="KW-0175">Coiled coil</keyword>
<dbReference type="AlphaFoldDB" id="E4Z658"/>
<dbReference type="PANTHER" id="PTHR16047">
    <property type="entry name" value="RFWD3 PROTEIN"/>
    <property type="match status" value="1"/>
</dbReference>
<feature type="non-terminal residue" evidence="22">
    <location>
        <position position="1"/>
    </location>
</feature>
<dbReference type="EMBL" id="FN657929">
    <property type="protein sequence ID" value="CBY43186.1"/>
    <property type="molecule type" value="Genomic_DNA"/>
</dbReference>
<evidence type="ECO:0000256" key="8">
    <source>
        <dbReference type="ARBA" id="ARBA00022679"/>
    </source>
</evidence>
<feature type="coiled-coil region" evidence="19">
    <location>
        <begin position="171"/>
        <end position="198"/>
    </location>
</feature>
<keyword evidence="9" id="KW-0479">Metal-binding</keyword>
<keyword evidence="13" id="KW-0833">Ubl conjugation pathway</keyword>
<evidence type="ECO:0000256" key="20">
    <source>
        <dbReference type="SAM" id="MobiDB-lite"/>
    </source>
</evidence>
<keyword evidence="15" id="KW-0234">DNA repair</keyword>
<evidence type="ECO:0000256" key="11">
    <source>
        <dbReference type="ARBA" id="ARBA00022763"/>
    </source>
</evidence>
<dbReference type="EC" id="2.3.2.27" evidence="5"/>
<keyword evidence="8" id="KW-0808">Transferase</keyword>
<evidence type="ECO:0000256" key="14">
    <source>
        <dbReference type="ARBA" id="ARBA00022833"/>
    </source>
</evidence>
<dbReference type="GO" id="GO:0016567">
    <property type="term" value="P:protein ubiquitination"/>
    <property type="evidence" value="ECO:0007669"/>
    <property type="project" value="InterPro"/>
</dbReference>
<keyword evidence="10" id="KW-0677">Repeat</keyword>
<evidence type="ECO:0000256" key="13">
    <source>
        <dbReference type="ARBA" id="ARBA00022786"/>
    </source>
</evidence>
<dbReference type="Pfam" id="PF23419">
    <property type="entry name" value="WD40_RFWD3"/>
    <property type="match status" value="1"/>
</dbReference>
<gene>
    <name evidence="22" type="ORF">GSOID_T00027764001</name>
</gene>
<evidence type="ECO:0000256" key="4">
    <source>
        <dbReference type="ARBA" id="ARBA00004906"/>
    </source>
</evidence>
<evidence type="ECO:0000256" key="18">
    <source>
        <dbReference type="PROSITE-ProRule" id="PRU00221"/>
    </source>
</evidence>
<evidence type="ECO:0000256" key="12">
    <source>
        <dbReference type="ARBA" id="ARBA00022771"/>
    </source>
</evidence>
<dbReference type="Pfam" id="PF13639">
    <property type="entry name" value="zf-RING_2"/>
    <property type="match status" value="1"/>
</dbReference>
<feature type="region of interest" description="Disordered" evidence="20">
    <location>
        <begin position="1"/>
        <end position="48"/>
    </location>
</feature>
<dbReference type="GO" id="GO:0036297">
    <property type="term" value="P:interstrand cross-link repair"/>
    <property type="evidence" value="ECO:0007669"/>
    <property type="project" value="InterPro"/>
</dbReference>
<dbReference type="Gene3D" id="3.30.40.10">
    <property type="entry name" value="Zinc/RING finger domain, C3HC4 (zinc finger)"/>
    <property type="match status" value="1"/>
</dbReference>
<dbReference type="PANTHER" id="PTHR16047:SF7">
    <property type="entry name" value="E3 UBIQUITIN-PROTEIN LIGASE RFWD3"/>
    <property type="match status" value="1"/>
</dbReference>
<keyword evidence="6" id="KW-0963">Cytoplasm</keyword>
<dbReference type="GO" id="GO:0061630">
    <property type="term" value="F:ubiquitin protein ligase activity"/>
    <property type="evidence" value="ECO:0007669"/>
    <property type="project" value="UniProtKB-EC"/>
</dbReference>
<feature type="domain" description="RING-type" evidence="21">
    <location>
        <begin position="108"/>
        <end position="152"/>
    </location>
</feature>
<keyword evidence="11" id="KW-0227">DNA damage</keyword>
<dbReference type="SMART" id="SM00320">
    <property type="entry name" value="WD40"/>
    <property type="match status" value="2"/>
</dbReference>
<evidence type="ECO:0000256" key="1">
    <source>
        <dbReference type="ARBA" id="ARBA00000900"/>
    </source>
</evidence>
<dbReference type="SUPFAM" id="SSF57850">
    <property type="entry name" value="RING/U-box"/>
    <property type="match status" value="1"/>
</dbReference>
<sequence length="508" mass="57188">ENNTLSNDDDETDAEGDSDATDAEFTIVEDTADEIAQQFDEPTQPIVEEPTIVIHDDSVIFVDENQPPEPVQILQATPNTSPKKSPKKKSPVKTPNLNETVENELAVCHICYENMKTDGPHEICALASCGHLFGRECITKWVKMKKECPNCKKRTTKGQIKKIYPSSIPLVAEDNSEIENLRKQIEEMSAANTTLRTKLNVSEAELRITKETLKSNEAVIHHLRMNRSSSAVDLTQTSKRHFPKFVLRKEEKLIKETNQPGQKDACRLLAVDDPLRTTILCATSISSEKTTDFSTFTHGICVIDIKTMARSKYVATHKAAIKDIEFNSGYLLTGSMDKSMKVIDLENSRITRNLPTTFPVWSVTWNRGKQLVYGGCKASIVEFDLRTKENKPTRTIDVPGGDYQQIHSLFFKNNGLLCGQYKMYQWIGLENTTTASIISQEDGNGMPFHVYGDNLLATFRNKPPQTKFSKLSFSPSQSQEEGRRLTNDVVKTFSVSHQHDKMLRVSFS</sequence>
<comment type="subcellular location">
    <subcellularLocation>
        <location evidence="3">Cytoplasm</location>
    </subcellularLocation>
    <subcellularLocation>
        <location evidence="2">Nucleus</location>
        <location evidence="2">PML body</location>
    </subcellularLocation>
</comment>
<proteinExistence type="predicted"/>
<dbReference type="Gene3D" id="2.130.10.10">
    <property type="entry name" value="YVTN repeat-like/Quinoprotein amine dehydrogenase"/>
    <property type="match status" value="1"/>
</dbReference>
<accession>E4Z658</accession>